<reference evidence="10" key="1">
    <citation type="journal article" date="2021" name="Evol. Appl.">
        <title>The genome of the Pyrenean desman and the effects of bottlenecks and inbreeding on the genomic landscape of an endangered species.</title>
        <authorList>
            <person name="Escoda L."/>
            <person name="Castresana J."/>
        </authorList>
    </citation>
    <scope>NUCLEOTIDE SEQUENCE</scope>
    <source>
        <strain evidence="10">IBE-C5619</strain>
    </source>
</reference>
<keyword evidence="11" id="KW-1185">Reference proteome</keyword>
<dbReference type="Pfam" id="PF07654">
    <property type="entry name" value="C1-set"/>
    <property type="match status" value="1"/>
</dbReference>
<protein>
    <submittedName>
        <fullName evidence="10">T-cell surface glycoprotein CD1b-3</fullName>
    </submittedName>
</protein>
<dbReference type="Proteomes" id="UP000700334">
    <property type="component" value="Unassembled WGS sequence"/>
</dbReference>
<dbReference type="PANTHER" id="PTHR16675:SF160">
    <property type="entry name" value="T-CELL SURFACE GLYCOPROTEIN CD1A"/>
    <property type="match status" value="1"/>
</dbReference>
<evidence type="ECO:0000256" key="3">
    <source>
        <dbReference type="ARBA" id="ARBA00022753"/>
    </source>
</evidence>
<organism evidence="10 11">
    <name type="scientific">Galemys pyrenaicus</name>
    <name type="common">Iberian desman</name>
    <name type="synonym">Pyrenean desman</name>
    <dbReference type="NCBI Taxonomy" id="202257"/>
    <lineage>
        <taxon>Eukaryota</taxon>
        <taxon>Metazoa</taxon>
        <taxon>Chordata</taxon>
        <taxon>Craniata</taxon>
        <taxon>Vertebrata</taxon>
        <taxon>Euteleostomi</taxon>
        <taxon>Mammalia</taxon>
        <taxon>Eutheria</taxon>
        <taxon>Laurasiatheria</taxon>
        <taxon>Eulipotyphla</taxon>
        <taxon>Talpidae</taxon>
        <taxon>Galemys</taxon>
    </lineage>
</organism>
<keyword evidence="3" id="KW-0967">Endosome</keyword>
<feature type="region of interest" description="Disordered" evidence="8">
    <location>
        <begin position="1"/>
        <end position="22"/>
    </location>
</feature>
<feature type="domain" description="Immunoglobulin C1-set" evidence="9">
    <location>
        <begin position="2"/>
        <end position="50"/>
    </location>
</feature>
<evidence type="ECO:0000313" key="11">
    <source>
        <dbReference type="Proteomes" id="UP000700334"/>
    </source>
</evidence>
<evidence type="ECO:0000256" key="2">
    <source>
        <dbReference type="ARBA" id="ARBA00004608"/>
    </source>
</evidence>
<dbReference type="GO" id="GO:0048006">
    <property type="term" value="P:antigen processing and presentation, endogenous lipid antigen via MHC class Ib"/>
    <property type="evidence" value="ECO:0007669"/>
    <property type="project" value="TreeGrafter"/>
</dbReference>
<feature type="compositionally biased region" description="Basic and acidic residues" evidence="8">
    <location>
        <begin position="1"/>
        <end position="11"/>
    </location>
</feature>
<keyword evidence="7" id="KW-0393">Immunoglobulin domain</keyword>
<dbReference type="GO" id="GO:0005615">
    <property type="term" value="C:extracellular space"/>
    <property type="evidence" value="ECO:0007669"/>
    <property type="project" value="TreeGrafter"/>
</dbReference>
<evidence type="ECO:0000256" key="4">
    <source>
        <dbReference type="ARBA" id="ARBA00022859"/>
    </source>
</evidence>
<dbReference type="GO" id="GO:0001916">
    <property type="term" value="P:positive regulation of T cell mediated cytotoxicity"/>
    <property type="evidence" value="ECO:0007669"/>
    <property type="project" value="TreeGrafter"/>
</dbReference>
<keyword evidence="5" id="KW-0472">Membrane</keyword>
<comment type="subcellular location">
    <subcellularLocation>
        <location evidence="1">Cell membrane</location>
        <topology evidence="1">Single-pass type I membrane protein</topology>
    </subcellularLocation>
    <subcellularLocation>
        <location evidence="2">Endosome membrane</location>
    </subcellularLocation>
</comment>
<keyword evidence="4" id="KW-0391">Immunity</keyword>
<dbReference type="SUPFAM" id="SSF48726">
    <property type="entry name" value="Immunoglobulin"/>
    <property type="match status" value="1"/>
</dbReference>
<dbReference type="InterPro" id="IPR013783">
    <property type="entry name" value="Ig-like_fold"/>
</dbReference>
<feature type="compositionally biased region" description="Basic and acidic residues" evidence="8">
    <location>
        <begin position="78"/>
        <end position="96"/>
    </location>
</feature>
<evidence type="ECO:0000313" key="10">
    <source>
        <dbReference type="EMBL" id="KAG8520029.1"/>
    </source>
</evidence>
<dbReference type="GO" id="GO:0006955">
    <property type="term" value="P:immune response"/>
    <property type="evidence" value="ECO:0007669"/>
    <property type="project" value="TreeGrafter"/>
</dbReference>
<gene>
    <name evidence="10" type="ORF">J0S82_016837</name>
</gene>
<dbReference type="OrthoDB" id="8890485at2759"/>
<proteinExistence type="predicted"/>
<dbReference type="AlphaFoldDB" id="A0A8J6DTG7"/>
<comment type="caution">
    <text evidence="10">The sequence shown here is derived from an EMBL/GenBank/DDBJ whole genome shotgun (WGS) entry which is preliminary data.</text>
</comment>
<feature type="compositionally biased region" description="Polar residues" evidence="8">
    <location>
        <begin position="12"/>
        <end position="22"/>
    </location>
</feature>
<feature type="region of interest" description="Disordered" evidence="8">
    <location>
        <begin position="78"/>
        <end position="119"/>
    </location>
</feature>
<dbReference type="GO" id="GO:0030884">
    <property type="term" value="F:exogenous lipid antigen binding"/>
    <property type="evidence" value="ECO:0007669"/>
    <property type="project" value="TreeGrafter"/>
</dbReference>
<dbReference type="EMBL" id="JAGFMF010011585">
    <property type="protein sequence ID" value="KAG8520029.1"/>
    <property type="molecule type" value="Genomic_DNA"/>
</dbReference>
<evidence type="ECO:0000259" key="9">
    <source>
        <dbReference type="Pfam" id="PF07654"/>
    </source>
</evidence>
<evidence type="ECO:0000256" key="7">
    <source>
        <dbReference type="ARBA" id="ARBA00023319"/>
    </source>
</evidence>
<sequence length="119" mass="13376">MWMRGGQEHPDTQQGDTVPNTDGTWYLRVTLDVAAEQAAGLACRVNHSSLGDQDIILHWGEKDLVQAGNGRRVLRLERGPGDGENHHIHARVDPEMKPPLSPPTRRAKRRGFQIQERRG</sequence>
<accession>A0A8J6DTG7</accession>
<dbReference type="GO" id="GO:0010008">
    <property type="term" value="C:endosome membrane"/>
    <property type="evidence" value="ECO:0007669"/>
    <property type="project" value="UniProtKB-SubCell"/>
</dbReference>
<dbReference type="InterPro" id="IPR003597">
    <property type="entry name" value="Ig_C1-set"/>
</dbReference>
<evidence type="ECO:0000256" key="8">
    <source>
        <dbReference type="SAM" id="MobiDB-lite"/>
    </source>
</evidence>
<keyword evidence="6" id="KW-0325">Glycoprotein</keyword>
<dbReference type="FunFam" id="2.60.40.10:FF:000254">
    <property type="entry name" value="Antigen-presenting glycoprotein CD1d1"/>
    <property type="match status" value="1"/>
</dbReference>
<dbReference type="Gene3D" id="2.60.40.10">
    <property type="entry name" value="Immunoglobulins"/>
    <property type="match status" value="1"/>
</dbReference>
<evidence type="ECO:0000256" key="6">
    <source>
        <dbReference type="ARBA" id="ARBA00023180"/>
    </source>
</evidence>
<name>A0A8J6DTG7_GALPY</name>
<dbReference type="GO" id="GO:0048007">
    <property type="term" value="P:antigen processing and presentation, exogenous lipid antigen via MHC class Ib"/>
    <property type="evidence" value="ECO:0007669"/>
    <property type="project" value="TreeGrafter"/>
</dbReference>
<evidence type="ECO:0000256" key="1">
    <source>
        <dbReference type="ARBA" id="ARBA00004251"/>
    </source>
</evidence>
<dbReference type="InterPro" id="IPR036179">
    <property type="entry name" value="Ig-like_dom_sf"/>
</dbReference>
<dbReference type="GO" id="GO:0071723">
    <property type="term" value="F:lipopeptide binding"/>
    <property type="evidence" value="ECO:0007669"/>
    <property type="project" value="TreeGrafter"/>
</dbReference>
<dbReference type="InterPro" id="IPR050208">
    <property type="entry name" value="MHC_class-I_related"/>
</dbReference>
<dbReference type="PANTHER" id="PTHR16675">
    <property type="entry name" value="MHC CLASS I-RELATED"/>
    <property type="match status" value="1"/>
</dbReference>
<evidence type="ECO:0000256" key="5">
    <source>
        <dbReference type="ARBA" id="ARBA00023136"/>
    </source>
</evidence>
<dbReference type="GO" id="GO:0030883">
    <property type="term" value="F:endogenous lipid antigen binding"/>
    <property type="evidence" value="ECO:0007669"/>
    <property type="project" value="TreeGrafter"/>
</dbReference>
<dbReference type="GO" id="GO:0009897">
    <property type="term" value="C:external side of plasma membrane"/>
    <property type="evidence" value="ECO:0007669"/>
    <property type="project" value="TreeGrafter"/>
</dbReference>